<protein>
    <submittedName>
        <fullName evidence="7">Nitrate reductase</fullName>
    </submittedName>
</protein>
<dbReference type="AlphaFoldDB" id="A0A3T0HZH3"/>
<dbReference type="GO" id="GO:0005886">
    <property type="term" value="C:plasma membrane"/>
    <property type="evidence" value="ECO:0007669"/>
    <property type="project" value="TreeGrafter"/>
</dbReference>
<reference evidence="7 8" key="1">
    <citation type="submission" date="2017-07" db="EMBL/GenBank/DDBJ databases">
        <title>The complete genome sequence of Bacillus mesonae strain H20-5, an efficient strain improving plant abiotic stress resistance.</title>
        <authorList>
            <person name="Kim S.Y."/>
            <person name="Song H."/>
            <person name="Sang M.K."/>
            <person name="Weon H.-Y."/>
            <person name="Song J."/>
        </authorList>
    </citation>
    <scope>NUCLEOTIDE SEQUENCE [LARGE SCALE GENOMIC DNA]</scope>
    <source>
        <strain evidence="7 8">H20-5</strain>
    </source>
</reference>
<proteinExistence type="inferred from homology"/>
<feature type="transmembrane region" description="Helical" evidence="6">
    <location>
        <begin position="55"/>
        <end position="79"/>
    </location>
</feature>
<feature type="transmembrane region" description="Helical" evidence="6">
    <location>
        <begin position="91"/>
        <end position="115"/>
    </location>
</feature>
<feature type="transmembrane region" description="Helical" evidence="6">
    <location>
        <begin position="328"/>
        <end position="350"/>
    </location>
</feature>
<name>A0A3T0HZH3_9BACI</name>
<evidence type="ECO:0000313" key="8">
    <source>
        <dbReference type="Proteomes" id="UP000282892"/>
    </source>
</evidence>
<evidence type="ECO:0000256" key="1">
    <source>
        <dbReference type="ARBA" id="ARBA00004141"/>
    </source>
</evidence>
<keyword evidence="8" id="KW-1185">Reference proteome</keyword>
<dbReference type="PANTHER" id="PTHR30618:SF0">
    <property type="entry name" value="PURINE-URACIL PERMEASE NCS1"/>
    <property type="match status" value="1"/>
</dbReference>
<feature type="transmembrane region" description="Helical" evidence="6">
    <location>
        <begin position="127"/>
        <end position="150"/>
    </location>
</feature>
<dbReference type="CDD" id="cd10323">
    <property type="entry name" value="SLC-NCS1sbd"/>
    <property type="match status" value="1"/>
</dbReference>
<dbReference type="RefSeq" id="WP_127487259.1">
    <property type="nucleotide sequence ID" value="NZ_CP022572.1"/>
</dbReference>
<accession>A0A3T0HZH3</accession>
<dbReference type="EMBL" id="CP022572">
    <property type="protein sequence ID" value="AZU62536.1"/>
    <property type="molecule type" value="Genomic_DNA"/>
</dbReference>
<evidence type="ECO:0000256" key="3">
    <source>
        <dbReference type="ARBA" id="ARBA00022692"/>
    </source>
</evidence>
<keyword evidence="4 6" id="KW-1133">Transmembrane helix</keyword>
<gene>
    <name evidence="7" type="ORF">CHR53_15340</name>
</gene>
<feature type="transmembrane region" description="Helical" evidence="6">
    <location>
        <begin position="21"/>
        <end position="43"/>
    </location>
</feature>
<sequence length="506" mass="56244">MNKKNNLIKKDNIPIPHSSRNVGMLGYSFVWVGIAVIIATFALGGDGVQTMKLGWVLLACLLANILLGFFISITGDIGIEHGINFPVYMRAPFGVIGSYIPMLVRAILGSFWFGIQTYFGALAINYIFLHFTGFDNWLVWYIVFTIAQVINTAMGFKAIERFSNIAAPCIIIISIWMYFNLEGVASAAGNNVWNTVLGSDDKGFIWNTFIVLFFVNMAFWSTAASDSQNLTRYVKTSQFEKKWLKRNKNTLLGHMVALPLTQSAMIVIGGVSMIAVNNWNPVEAIQTTATGFILIILLVMVVFAQWSTNAASNLLTPATVFAEVFPKLGYAGGVVLTAIVGSVIQPWALMEVLTDFLNIMSSVYSAIVGILFADYYLLRKRRMNIPELYKKEGQFAYAKGWNLAGIISLVIGMGVATLFSSYAFIVGFVASFIPYYYLGKYWWFKKYKQAEIEENYSDKYLGVTSGRDWVLDSERNEIVPSISGTPREHVVTGFDAISSGQGVKDF</sequence>
<dbReference type="GO" id="GO:0015205">
    <property type="term" value="F:nucleobase transmembrane transporter activity"/>
    <property type="evidence" value="ECO:0007669"/>
    <property type="project" value="TreeGrafter"/>
</dbReference>
<dbReference type="Proteomes" id="UP000282892">
    <property type="component" value="Chromosome"/>
</dbReference>
<dbReference type="PANTHER" id="PTHR30618">
    <property type="entry name" value="NCS1 FAMILY PURINE/PYRIMIDINE TRANSPORTER"/>
    <property type="match status" value="1"/>
</dbReference>
<keyword evidence="5 6" id="KW-0472">Membrane</keyword>
<feature type="transmembrane region" description="Helical" evidence="6">
    <location>
        <begin position="288"/>
        <end position="307"/>
    </location>
</feature>
<dbReference type="Gene3D" id="1.10.4160.10">
    <property type="entry name" value="Hydantoin permease"/>
    <property type="match status" value="1"/>
</dbReference>
<feature type="transmembrane region" description="Helical" evidence="6">
    <location>
        <begin position="399"/>
        <end position="416"/>
    </location>
</feature>
<dbReference type="KEGG" id="nmk:CHR53_15340"/>
<evidence type="ECO:0000256" key="6">
    <source>
        <dbReference type="SAM" id="Phobius"/>
    </source>
</evidence>
<dbReference type="InterPro" id="IPR045225">
    <property type="entry name" value="Uracil/uridine/allantoin_perm"/>
</dbReference>
<feature type="transmembrane region" description="Helical" evidence="6">
    <location>
        <begin position="204"/>
        <end position="223"/>
    </location>
</feature>
<organism evidence="7 8">
    <name type="scientific">Neobacillus mesonae</name>
    <dbReference type="NCBI Taxonomy" id="1193713"/>
    <lineage>
        <taxon>Bacteria</taxon>
        <taxon>Bacillati</taxon>
        <taxon>Bacillota</taxon>
        <taxon>Bacilli</taxon>
        <taxon>Bacillales</taxon>
        <taxon>Bacillaceae</taxon>
        <taxon>Neobacillus</taxon>
    </lineage>
</organism>
<evidence type="ECO:0000256" key="2">
    <source>
        <dbReference type="ARBA" id="ARBA00008974"/>
    </source>
</evidence>
<feature type="transmembrane region" description="Helical" evidence="6">
    <location>
        <begin position="422"/>
        <end position="438"/>
    </location>
</feature>
<evidence type="ECO:0000256" key="4">
    <source>
        <dbReference type="ARBA" id="ARBA00022989"/>
    </source>
</evidence>
<comment type="similarity">
    <text evidence="2">Belongs to the purine-cytosine permease (2.A.39) family.</text>
</comment>
<evidence type="ECO:0000256" key="5">
    <source>
        <dbReference type="ARBA" id="ARBA00023136"/>
    </source>
</evidence>
<feature type="transmembrane region" description="Helical" evidence="6">
    <location>
        <begin position="356"/>
        <end position="378"/>
    </location>
</feature>
<dbReference type="InterPro" id="IPR001248">
    <property type="entry name" value="Pur-cyt_permease"/>
</dbReference>
<evidence type="ECO:0000313" key="7">
    <source>
        <dbReference type="EMBL" id="AZU62536.1"/>
    </source>
</evidence>
<dbReference type="Pfam" id="PF02133">
    <property type="entry name" value="Transp_cyt_pur"/>
    <property type="match status" value="1"/>
</dbReference>
<feature type="transmembrane region" description="Helical" evidence="6">
    <location>
        <begin position="162"/>
        <end position="179"/>
    </location>
</feature>
<keyword evidence="3 6" id="KW-0812">Transmembrane</keyword>
<comment type="subcellular location">
    <subcellularLocation>
        <location evidence="1">Membrane</location>
        <topology evidence="1">Multi-pass membrane protein</topology>
    </subcellularLocation>
</comment>
<feature type="transmembrane region" description="Helical" evidence="6">
    <location>
        <begin position="251"/>
        <end position="276"/>
    </location>
</feature>
<dbReference type="OrthoDB" id="9780088at2"/>